<organism evidence="2 3">
    <name type="scientific">Planomonospora sphaerica</name>
    <dbReference type="NCBI Taxonomy" id="161355"/>
    <lineage>
        <taxon>Bacteria</taxon>
        <taxon>Bacillati</taxon>
        <taxon>Actinomycetota</taxon>
        <taxon>Actinomycetes</taxon>
        <taxon>Streptosporangiales</taxon>
        <taxon>Streptosporangiaceae</taxon>
        <taxon>Planomonospora</taxon>
    </lineage>
</organism>
<gene>
    <name evidence="2" type="ORF">PS9374_05731</name>
</gene>
<feature type="domain" description="DUF7134" evidence="1">
    <location>
        <begin position="13"/>
        <end position="83"/>
    </location>
</feature>
<reference evidence="2 3" key="1">
    <citation type="journal article" date="2016" name="Genome Announc.">
        <title>Draft Genome Sequence of Planomonospora sphaerica JCM9374, a Rare Actinomycete.</title>
        <authorList>
            <person name="Dohra H."/>
            <person name="Suzuki T."/>
            <person name="Inoue Y."/>
            <person name="Kodani S."/>
        </authorList>
    </citation>
    <scope>NUCLEOTIDE SEQUENCE [LARGE SCALE GENOMIC DNA]</scope>
    <source>
        <strain evidence="2 3">JCM 9374</strain>
    </source>
</reference>
<dbReference type="AlphaFoldDB" id="A0A171DM86"/>
<proteinExistence type="predicted"/>
<evidence type="ECO:0000313" key="3">
    <source>
        <dbReference type="Proteomes" id="UP000077701"/>
    </source>
</evidence>
<dbReference type="InterPro" id="IPR055558">
    <property type="entry name" value="DUF7134"/>
</dbReference>
<accession>A0A171DM86</accession>
<sequence length="95" mass="9844">MNALLAGLIVAARRWLRARPRAADAALACGLTATALLLRLGEGLPGDAATAAVLVVLLPAQAVPLLWRRSHPWRVMAAVGVACPLFRGRGGAAQD</sequence>
<name>A0A171DM86_9ACTN</name>
<dbReference type="EMBL" id="BDCX01000015">
    <property type="protein sequence ID" value="GAT70051.1"/>
    <property type="molecule type" value="Genomic_DNA"/>
</dbReference>
<evidence type="ECO:0000313" key="2">
    <source>
        <dbReference type="EMBL" id="GAT70051.1"/>
    </source>
</evidence>
<reference evidence="3" key="2">
    <citation type="submission" date="2016-04" db="EMBL/GenBank/DDBJ databases">
        <title>Planomonospora sphaerica JCM9374 whole genome shotgun sequence.</title>
        <authorList>
            <person name="Suzuki T."/>
            <person name="Dohra H."/>
            <person name="Kodani S."/>
        </authorList>
    </citation>
    <scope>NUCLEOTIDE SEQUENCE [LARGE SCALE GENOMIC DNA]</scope>
    <source>
        <strain evidence="3">JCM 9374</strain>
    </source>
</reference>
<dbReference type="Proteomes" id="UP000077701">
    <property type="component" value="Unassembled WGS sequence"/>
</dbReference>
<evidence type="ECO:0000259" key="1">
    <source>
        <dbReference type="Pfam" id="PF23539"/>
    </source>
</evidence>
<dbReference type="STRING" id="161355.PS9374_05731"/>
<dbReference type="RefSeq" id="WP_068901914.1">
    <property type="nucleotide sequence ID" value="NZ_BDCX01000015.1"/>
</dbReference>
<dbReference type="Pfam" id="PF23539">
    <property type="entry name" value="DUF7134"/>
    <property type="match status" value="1"/>
</dbReference>
<protein>
    <recommendedName>
        <fullName evidence="1">DUF7134 domain-containing protein</fullName>
    </recommendedName>
</protein>
<keyword evidence="3" id="KW-1185">Reference proteome</keyword>
<comment type="caution">
    <text evidence="2">The sequence shown here is derived from an EMBL/GenBank/DDBJ whole genome shotgun (WGS) entry which is preliminary data.</text>
</comment>